<accession>V5SD81</accession>
<dbReference type="EMBL" id="CP006912">
    <property type="protein sequence ID" value="AHB48821.1"/>
    <property type="molecule type" value="Genomic_DNA"/>
</dbReference>
<feature type="binding site" evidence="7">
    <location>
        <position position="233"/>
    </location>
    <ligand>
        <name>a divalent metal cation</name>
        <dbReference type="ChEBI" id="CHEBI:60240"/>
        <note>ligand shared between dimeric partners</note>
    </ligand>
</feature>
<evidence type="ECO:0000256" key="5">
    <source>
        <dbReference type="ARBA" id="ARBA00023027"/>
    </source>
</evidence>
<feature type="binding site" evidence="7">
    <location>
        <position position="288"/>
    </location>
    <ligand>
        <name>a divalent metal cation</name>
        <dbReference type="ChEBI" id="CHEBI:60240"/>
        <note>ligand shared between dimeric partners</note>
    </ligand>
</feature>
<keyword evidence="6 7" id="KW-0664">Pyridoxine biosynthesis</keyword>
<reference evidence="8 9" key="1">
    <citation type="journal article" date="2014" name="Genome Announc.">
        <title>Complete Genome Sequence of Hyphomicrobium nitrativorans Strain NL23, a Denitrifying Bacterium Isolated from Biofilm of a Methanol-Fed Denitrification System Treating Seawater at the Montreal Biodome.</title>
        <authorList>
            <person name="Martineau C."/>
            <person name="Villeneuve C."/>
            <person name="Mauffrey F."/>
            <person name="Villemur R."/>
        </authorList>
    </citation>
    <scope>NUCLEOTIDE SEQUENCE [LARGE SCALE GENOMIC DNA]</scope>
    <source>
        <strain evidence="8">NL23</strain>
    </source>
</reference>
<evidence type="ECO:0000256" key="7">
    <source>
        <dbReference type="HAMAP-Rule" id="MF_00536"/>
    </source>
</evidence>
<dbReference type="InterPro" id="IPR037510">
    <property type="entry name" value="PdxA"/>
</dbReference>
<keyword evidence="9" id="KW-1185">Reference proteome</keyword>
<dbReference type="GO" id="GO:0008270">
    <property type="term" value="F:zinc ion binding"/>
    <property type="evidence" value="ECO:0007669"/>
    <property type="project" value="UniProtKB-UniRule"/>
</dbReference>
<dbReference type="NCBIfam" id="NF003699">
    <property type="entry name" value="PRK05312.1"/>
    <property type="match status" value="1"/>
</dbReference>
<dbReference type="GO" id="GO:0000287">
    <property type="term" value="F:magnesium ion binding"/>
    <property type="evidence" value="ECO:0007669"/>
    <property type="project" value="UniProtKB-UniRule"/>
</dbReference>
<evidence type="ECO:0000313" key="9">
    <source>
        <dbReference type="Proteomes" id="UP000018542"/>
    </source>
</evidence>
<dbReference type="GO" id="GO:0005737">
    <property type="term" value="C:cytoplasm"/>
    <property type="evidence" value="ECO:0007669"/>
    <property type="project" value="UniProtKB-SubCell"/>
</dbReference>
<dbReference type="OrthoDB" id="9801783at2"/>
<keyword evidence="3 7" id="KW-0521">NADP</keyword>
<dbReference type="Pfam" id="PF04166">
    <property type="entry name" value="PdxA"/>
    <property type="match status" value="1"/>
</dbReference>
<feature type="binding site" evidence="7">
    <location>
        <position position="314"/>
    </location>
    <ligand>
        <name>substrate</name>
    </ligand>
</feature>
<dbReference type="GO" id="GO:0051287">
    <property type="term" value="F:NAD binding"/>
    <property type="evidence" value="ECO:0007669"/>
    <property type="project" value="InterPro"/>
</dbReference>
<comment type="function">
    <text evidence="7">Catalyzes the NAD(P)-dependent oxidation of 4-(phosphooxy)-L-threonine (HTP) into 2-amino-3-oxo-4-(phosphooxy)butyric acid which spontaneously decarboxylates to form 3-amino-2-oxopropyl phosphate (AHAP).</text>
</comment>
<feature type="binding site" evidence="7">
    <location>
        <position position="153"/>
    </location>
    <ligand>
        <name>substrate</name>
    </ligand>
</feature>
<gene>
    <name evidence="7 8" type="primary">pdxA</name>
    <name evidence="8" type="ORF">W911_11075</name>
</gene>
<keyword evidence="7" id="KW-0862">Zinc</keyword>
<dbReference type="PATRIC" id="fig|1029756.8.peg.2302"/>
<feature type="binding site" evidence="7">
    <location>
        <position position="305"/>
    </location>
    <ligand>
        <name>substrate</name>
    </ligand>
</feature>
<protein>
    <recommendedName>
        <fullName evidence="7">4-hydroxythreonine-4-phosphate dehydrogenase</fullName>
        <ecNumber evidence="7">1.1.1.262</ecNumber>
    </recommendedName>
    <alternativeName>
        <fullName evidence="7">4-(phosphohydroxy)-L-threonine dehydrogenase</fullName>
    </alternativeName>
</protein>
<comment type="cofactor">
    <cofactor evidence="7">
        <name>Zn(2+)</name>
        <dbReference type="ChEBI" id="CHEBI:29105"/>
    </cofactor>
    <cofactor evidence="7">
        <name>Mg(2+)</name>
        <dbReference type="ChEBI" id="CHEBI:18420"/>
    </cofactor>
    <cofactor evidence="7">
        <name>Co(2+)</name>
        <dbReference type="ChEBI" id="CHEBI:48828"/>
    </cofactor>
    <text evidence="7">Binds 1 divalent metal cation per subunit. Can use ions such as Zn(2+), Mg(2+) or Co(2+).</text>
</comment>
<dbReference type="PANTHER" id="PTHR30004">
    <property type="entry name" value="4-HYDROXYTHREONINE-4-PHOSPHATE DEHYDROGENASE"/>
    <property type="match status" value="1"/>
</dbReference>
<comment type="miscellaneous">
    <text evidence="7">The active site is located at the dimer interface.</text>
</comment>
<dbReference type="EC" id="1.1.1.262" evidence="7"/>
<evidence type="ECO:0000256" key="6">
    <source>
        <dbReference type="ARBA" id="ARBA00023096"/>
    </source>
</evidence>
<dbReference type="Proteomes" id="UP000018542">
    <property type="component" value="Chromosome"/>
</dbReference>
<sequence length="361" mass="37602">MTARAPAGADAPDQARPLALSMGDPAGIGLDIALMAWHRRAEHALPPFVFFGDAEALAARARALGFGGLPVEIVSDDLRSVADIFTTRFPVSPVACPASVVPGTPDPTNAPAVIGAIESAVEAVRTGAARAVVTNPISKAVLKAHGFPHPGHTEFLGALAETRFGASNVTPVMLLTSRELSVVPLTIHIPLARVPAAISKQAIEETARILHRALNIDFGIREPRIAITGLNPHAGEQGTMGDEDERIVAPAIATLRRDGLAVSGPHPADTLFHAAARETYDAVLAMYHDQALIPIKTLAFDTGVNVTLGLPFVRTSPDHGTAFSIAATGQARATSLIEALKCADAIATRRESAAQCDGAAR</sequence>
<comment type="subcellular location">
    <subcellularLocation>
        <location evidence="7">Cytoplasm</location>
    </subcellularLocation>
</comment>
<dbReference type="STRING" id="1029756.W911_11075"/>
<comment type="similarity">
    <text evidence="7">Belongs to the PdxA family.</text>
</comment>
<evidence type="ECO:0000313" key="8">
    <source>
        <dbReference type="EMBL" id="AHB48821.1"/>
    </source>
</evidence>
<dbReference type="RefSeq" id="WP_023787565.1">
    <property type="nucleotide sequence ID" value="NC_022997.1"/>
</dbReference>
<comment type="pathway">
    <text evidence="7">Cofactor biosynthesis; pyridoxine 5'-phosphate biosynthesis; pyridoxine 5'-phosphate from D-erythrose 4-phosphate: step 4/5.</text>
</comment>
<dbReference type="UniPathway" id="UPA00244">
    <property type="reaction ID" value="UER00312"/>
</dbReference>
<keyword evidence="5 7" id="KW-0520">NAD</keyword>
<dbReference type="GO" id="GO:0050570">
    <property type="term" value="F:4-hydroxythreonine-4-phosphate dehydrogenase activity"/>
    <property type="evidence" value="ECO:0007669"/>
    <property type="project" value="UniProtKB-UniRule"/>
</dbReference>
<feature type="binding site" evidence="7">
    <location>
        <position position="296"/>
    </location>
    <ligand>
        <name>substrate</name>
    </ligand>
</feature>
<keyword evidence="1 7" id="KW-0963">Cytoplasm</keyword>
<feature type="binding site" evidence="7">
    <location>
        <position position="188"/>
    </location>
    <ligand>
        <name>a divalent metal cation</name>
        <dbReference type="ChEBI" id="CHEBI:60240"/>
        <note>ligand shared between dimeric partners</note>
    </ligand>
</feature>
<evidence type="ECO:0000256" key="1">
    <source>
        <dbReference type="ARBA" id="ARBA00022490"/>
    </source>
</evidence>
<feature type="binding site" evidence="7">
    <location>
        <position position="152"/>
    </location>
    <ligand>
        <name>substrate</name>
    </ligand>
</feature>
<dbReference type="GO" id="GO:0008615">
    <property type="term" value="P:pyridoxine biosynthetic process"/>
    <property type="evidence" value="ECO:0007669"/>
    <property type="project" value="UniProtKB-UniRule"/>
</dbReference>
<dbReference type="PANTHER" id="PTHR30004:SF6">
    <property type="entry name" value="D-THREONATE 4-PHOSPHATE DEHYDROGENASE"/>
    <property type="match status" value="1"/>
</dbReference>
<dbReference type="Gene3D" id="3.40.718.10">
    <property type="entry name" value="Isopropylmalate Dehydrogenase"/>
    <property type="match status" value="1"/>
</dbReference>
<proteinExistence type="inferred from homology"/>
<comment type="catalytic activity">
    <reaction evidence="7">
        <text>4-(phosphooxy)-L-threonine + NAD(+) = 3-amino-2-oxopropyl phosphate + CO2 + NADH</text>
        <dbReference type="Rhea" id="RHEA:32275"/>
        <dbReference type="ChEBI" id="CHEBI:16526"/>
        <dbReference type="ChEBI" id="CHEBI:57279"/>
        <dbReference type="ChEBI" id="CHEBI:57540"/>
        <dbReference type="ChEBI" id="CHEBI:57945"/>
        <dbReference type="ChEBI" id="CHEBI:58452"/>
        <dbReference type="EC" id="1.1.1.262"/>
    </reaction>
</comment>
<dbReference type="GO" id="GO:0042823">
    <property type="term" value="P:pyridoxal phosphate biosynthetic process"/>
    <property type="evidence" value="ECO:0007669"/>
    <property type="project" value="UniProtKB-UniRule"/>
</dbReference>
<dbReference type="KEGG" id="hni:W911_11075"/>
<dbReference type="HOGENOM" id="CLU_040168_1_0_5"/>
<dbReference type="AlphaFoldDB" id="V5SD81"/>
<comment type="subunit">
    <text evidence="7">Homodimer.</text>
</comment>
<dbReference type="HAMAP" id="MF_00536">
    <property type="entry name" value="PdxA"/>
    <property type="match status" value="1"/>
</dbReference>
<evidence type="ECO:0000256" key="3">
    <source>
        <dbReference type="ARBA" id="ARBA00022857"/>
    </source>
</evidence>
<keyword evidence="7" id="KW-0170">Cobalt</keyword>
<dbReference type="GO" id="GO:0050897">
    <property type="term" value="F:cobalt ion binding"/>
    <property type="evidence" value="ECO:0007669"/>
    <property type="project" value="UniProtKB-UniRule"/>
</dbReference>
<dbReference type="InterPro" id="IPR005255">
    <property type="entry name" value="PdxA_fam"/>
</dbReference>
<keyword evidence="4 7" id="KW-0560">Oxidoreductase</keyword>
<evidence type="ECO:0000256" key="2">
    <source>
        <dbReference type="ARBA" id="ARBA00022723"/>
    </source>
</evidence>
<evidence type="ECO:0000256" key="4">
    <source>
        <dbReference type="ARBA" id="ARBA00023002"/>
    </source>
</evidence>
<keyword evidence="2 7" id="KW-0479">Metal-binding</keyword>
<organism evidence="8 9">
    <name type="scientific">Hyphomicrobium nitrativorans NL23</name>
    <dbReference type="NCBI Taxonomy" id="1029756"/>
    <lineage>
        <taxon>Bacteria</taxon>
        <taxon>Pseudomonadati</taxon>
        <taxon>Pseudomonadota</taxon>
        <taxon>Alphaproteobacteria</taxon>
        <taxon>Hyphomicrobiales</taxon>
        <taxon>Hyphomicrobiaceae</taxon>
        <taxon>Hyphomicrobium</taxon>
    </lineage>
</organism>
<keyword evidence="7" id="KW-0460">Magnesium</keyword>
<dbReference type="NCBIfam" id="TIGR00557">
    <property type="entry name" value="pdxA"/>
    <property type="match status" value="1"/>
</dbReference>
<dbReference type="SUPFAM" id="SSF53659">
    <property type="entry name" value="Isocitrate/Isopropylmalate dehydrogenase-like"/>
    <property type="match status" value="1"/>
</dbReference>
<name>V5SD81_9HYPH</name>